<proteinExistence type="predicted"/>
<protein>
    <submittedName>
        <fullName evidence="3">Glycosyl transferase</fullName>
    </submittedName>
</protein>
<organism evidence="3 4">
    <name type="scientific">Halanaerobium saccharolyticum subsp. saccharolyticum DSM 6643</name>
    <dbReference type="NCBI Taxonomy" id="1293054"/>
    <lineage>
        <taxon>Bacteria</taxon>
        <taxon>Bacillati</taxon>
        <taxon>Bacillota</taxon>
        <taxon>Clostridia</taxon>
        <taxon>Halanaerobiales</taxon>
        <taxon>Halanaerobiaceae</taxon>
        <taxon>Halanaerobium</taxon>
    </lineage>
</organism>
<dbReference type="RefSeq" id="WP_005489849.1">
    <property type="nucleotide sequence ID" value="NZ_CAUI01000023.1"/>
</dbReference>
<dbReference type="CDD" id="cd03801">
    <property type="entry name" value="GT4_PimA-like"/>
    <property type="match status" value="1"/>
</dbReference>
<accession>M5E323</accession>
<dbReference type="InterPro" id="IPR028098">
    <property type="entry name" value="Glyco_trans_4-like_N"/>
</dbReference>
<feature type="domain" description="Glycosyl transferase family 1" evidence="1">
    <location>
        <begin position="209"/>
        <end position="363"/>
    </location>
</feature>
<dbReference type="PANTHER" id="PTHR45947">
    <property type="entry name" value="SULFOQUINOVOSYL TRANSFERASE SQD2"/>
    <property type="match status" value="1"/>
</dbReference>
<comment type="caution">
    <text evidence="3">The sequence shown here is derived from an EMBL/GenBank/DDBJ whole genome shotgun (WGS) entry which is preliminary data.</text>
</comment>
<evidence type="ECO:0000313" key="4">
    <source>
        <dbReference type="Proteomes" id="UP000012063"/>
    </source>
</evidence>
<dbReference type="OrthoDB" id="9810929at2"/>
<keyword evidence="3" id="KW-0808">Transferase</keyword>
<dbReference type="EMBL" id="CAUI01000023">
    <property type="protein sequence ID" value="CCU80585.1"/>
    <property type="molecule type" value="Genomic_DNA"/>
</dbReference>
<dbReference type="InParanoid" id="M5E323"/>
<feature type="domain" description="Glycosyltransferase subfamily 4-like N-terminal" evidence="2">
    <location>
        <begin position="14"/>
        <end position="185"/>
    </location>
</feature>
<dbReference type="Gene3D" id="3.40.50.2000">
    <property type="entry name" value="Glycogen Phosphorylase B"/>
    <property type="match status" value="2"/>
</dbReference>
<name>M5E323_9FIRM</name>
<reference evidence="4" key="1">
    <citation type="journal article" date="2013" name="Genome Announc.">
        <title>Genome Sequence of Halanaerobium saccharolyticum subsp. saccharolyticum Strain DSM 6643T, a Halophilic Hydrogen-Producing Bacterium.</title>
        <authorList>
            <person name="Kivisto A."/>
            <person name="Larjo A."/>
            <person name="Ciranna A."/>
            <person name="Santala V."/>
            <person name="Roos C."/>
            <person name="Karp M."/>
        </authorList>
    </citation>
    <scope>NUCLEOTIDE SEQUENCE [LARGE SCALE GENOMIC DNA]</scope>
    <source>
        <strain evidence="4">DSM 6643</strain>
    </source>
</reference>
<keyword evidence="4" id="KW-1185">Reference proteome</keyword>
<dbReference type="SUPFAM" id="SSF53756">
    <property type="entry name" value="UDP-Glycosyltransferase/glycogen phosphorylase"/>
    <property type="match status" value="1"/>
</dbReference>
<gene>
    <name evidence="3" type="ORF">HSACCH_02148</name>
</gene>
<evidence type="ECO:0000313" key="3">
    <source>
        <dbReference type="EMBL" id="CCU80585.1"/>
    </source>
</evidence>
<dbReference type="Pfam" id="PF00534">
    <property type="entry name" value="Glycos_transf_1"/>
    <property type="match status" value="1"/>
</dbReference>
<evidence type="ECO:0000259" key="1">
    <source>
        <dbReference type="Pfam" id="PF00534"/>
    </source>
</evidence>
<dbReference type="PANTHER" id="PTHR45947:SF3">
    <property type="entry name" value="SULFOQUINOVOSYL TRANSFERASE SQD2"/>
    <property type="match status" value="1"/>
</dbReference>
<evidence type="ECO:0000259" key="2">
    <source>
        <dbReference type="Pfam" id="PF13439"/>
    </source>
</evidence>
<dbReference type="InterPro" id="IPR001296">
    <property type="entry name" value="Glyco_trans_1"/>
</dbReference>
<dbReference type="GO" id="GO:0016757">
    <property type="term" value="F:glycosyltransferase activity"/>
    <property type="evidence" value="ECO:0007669"/>
    <property type="project" value="InterPro"/>
</dbReference>
<dbReference type="Proteomes" id="UP000012063">
    <property type="component" value="Unassembled WGS sequence"/>
</dbReference>
<dbReference type="Pfam" id="PF13439">
    <property type="entry name" value="Glyco_transf_4"/>
    <property type="match status" value="1"/>
</dbReference>
<dbReference type="STRING" id="1293054.HSACCH_02148"/>
<dbReference type="FunCoup" id="M5E323">
    <property type="interactions" value="205"/>
</dbReference>
<sequence length="391" mass="44342">MKVLLINHFPLEGSGSGVYTKNIAQRLIDKGHQVKAVVVDNEINDNYQFPIETIVDYNFPCFTTHPKSNNQFYKLTRQEMNDYLNKFNKVIKTESEKFKPDIIHCQHLWVAPYAALQTDIPYVITAHGTDIKGYKKDKRYRQIALKGAAGAEKIITISDQVNQDVKKYYFIEDNKLIKILNGVDDTLFKPLEIDRLKLIQKYLPKIKENPEHLITFVGKLTDFKGIDLLIKAAQKYEKEFPGIMTLIIGHGELLEDLKKQAENLNLKNLYFLGNLPQKELPAFYSSADLSIVPSRVEPFGLVAVEALACGTPVIASKAGGLPDFINQDVGRLFKMNDADDLAKKIILALKNNDKEKKGKTAAKYALDKFSWARVIDEVLSVYNSVLSREES</sequence>
<dbReference type="InterPro" id="IPR050194">
    <property type="entry name" value="Glycosyltransferase_grp1"/>
</dbReference>
<dbReference type="eggNOG" id="COG0297">
    <property type="taxonomic scope" value="Bacteria"/>
</dbReference>
<dbReference type="AlphaFoldDB" id="M5E323"/>